<dbReference type="PANTHER" id="PTHR11071">
    <property type="entry name" value="PEPTIDYL-PROLYL CIS-TRANS ISOMERASE"/>
    <property type="match status" value="1"/>
</dbReference>
<protein>
    <recommendedName>
        <fullName evidence="2">PPIase cyclophilin-type domain-containing protein</fullName>
    </recommendedName>
</protein>
<dbReference type="SUPFAM" id="SSF50891">
    <property type="entry name" value="Cyclophilin-like"/>
    <property type="match status" value="1"/>
</dbReference>
<evidence type="ECO:0000259" key="2">
    <source>
        <dbReference type="PROSITE" id="PS50072"/>
    </source>
</evidence>
<dbReference type="Proteomes" id="UP001239994">
    <property type="component" value="Unassembled WGS sequence"/>
</dbReference>
<dbReference type="GO" id="GO:0005739">
    <property type="term" value="C:mitochondrion"/>
    <property type="evidence" value="ECO:0007669"/>
    <property type="project" value="TreeGrafter"/>
</dbReference>
<feature type="region of interest" description="Disordered" evidence="1">
    <location>
        <begin position="143"/>
        <end position="356"/>
    </location>
</feature>
<dbReference type="Pfam" id="PF00160">
    <property type="entry name" value="Pro_isomerase"/>
    <property type="match status" value="1"/>
</dbReference>
<evidence type="ECO:0000256" key="1">
    <source>
        <dbReference type="SAM" id="MobiDB-lite"/>
    </source>
</evidence>
<dbReference type="InterPro" id="IPR029000">
    <property type="entry name" value="Cyclophilin-like_dom_sf"/>
</dbReference>
<feature type="compositionally biased region" description="Basic and acidic residues" evidence="1">
    <location>
        <begin position="220"/>
        <end position="235"/>
    </location>
</feature>
<dbReference type="PROSITE" id="PS50072">
    <property type="entry name" value="CSA_PPIASE_2"/>
    <property type="match status" value="1"/>
</dbReference>
<organism evidence="3 4">
    <name type="scientific">Electrophorus voltai</name>
    <dbReference type="NCBI Taxonomy" id="2609070"/>
    <lineage>
        <taxon>Eukaryota</taxon>
        <taxon>Metazoa</taxon>
        <taxon>Chordata</taxon>
        <taxon>Craniata</taxon>
        <taxon>Vertebrata</taxon>
        <taxon>Euteleostomi</taxon>
        <taxon>Actinopterygii</taxon>
        <taxon>Neopterygii</taxon>
        <taxon>Teleostei</taxon>
        <taxon>Ostariophysi</taxon>
        <taxon>Gymnotiformes</taxon>
        <taxon>Gymnotoidei</taxon>
        <taxon>Gymnotidae</taxon>
        <taxon>Electrophorus</taxon>
    </lineage>
</organism>
<proteinExistence type="predicted"/>
<reference evidence="3" key="1">
    <citation type="submission" date="2023-03" db="EMBL/GenBank/DDBJ databases">
        <title>Electrophorus voltai genome.</title>
        <authorList>
            <person name="Bian C."/>
        </authorList>
    </citation>
    <scope>NUCLEOTIDE SEQUENCE</scope>
    <source>
        <strain evidence="3">CB-2022</strain>
        <tissue evidence="3">Muscle</tissue>
    </source>
</reference>
<name>A0AAD8ZXW5_9TELE</name>
<feature type="compositionally biased region" description="Polar residues" evidence="1">
    <location>
        <begin position="322"/>
        <end position="331"/>
    </location>
</feature>
<dbReference type="PANTHER" id="PTHR11071:SF257">
    <property type="entry name" value="NK-TUMOR RECOGNITION PROTEIN"/>
    <property type="match status" value="1"/>
</dbReference>
<feature type="compositionally biased region" description="Basic residues" evidence="1">
    <location>
        <begin position="171"/>
        <end position="197"/>
    </location>
</feature>
<gene>
    <name evidence="3" type="ORF">P4O66_004830</name>
</gene>
<dbReference type="EMBL" id="JAROKS010000001">
    <property type="protein sequence ID" value="KAK1806995.1"/>
    <property type="molecule type" value="Genomic_DNA"/>
</dbReference>
<evidence type="ECO:0000313" key="3">
    <source>
        <dbReference type="EMBL" id="KAK1806995.1"/>
    </source>
</evidence>
<accession>A0AAD8ZXW5</accession>
<feature type="compositionally biased region" description="Basic residues" evidence="1">
    <location>
        <begin position="278"/>
        <end position="294"/>
    </location>
</feature>
<feature type="domain" description="PPIase cyclophilin-type" evidence="2">
    <location>
        <begin position="1"/>
        <end position="125"/>
    </location>
</feature>
<comment type="caution">
    <text evidence="3">The sequence shown here is derived from an EMBL/GenBank/DDBJ whole genome shotgun (WGS) entry which is preliminary data.</text>
</comment>
<feature type="compositionally biased region" description="Low complexity" evidence="1">
    <location>
        <begin position="150"/>
        <end position="161"/>
    </location>
</feature>
<sequence>MVQGGDFTEGNGRGGECIYGGYFEDENFILNHDRAFLLSMANRGKDTNGSQFFINSSILLYQVPRSAWDIVRRFMLTSFHLFECRVHVVFGQVISGFEVIKKIEALKTDSASRPYADVRVIDCGQLITKSANDVLKGKKRKLFHSEDDSQSSSESWSSSVESGRESDEKHIHRKNRKMSKSKPSKRRNNRVKKRERRHEKTTDRGSPAEQEMAEEEDGEREQNVKREKPVVRPEEIPPVPENRFLLRRDMPVQEEAANTTEQDLTETSKEPKPALTKSGRKLKGRGIMRYHTPPRSKSQSESEEEGGSSETPPHWKEEMQRTKTYQPPSTEKWSKGEHRTLGMTVETDPPSTLKDQLEKPICQRGTSNMNQYGDDIKQPEVLLQRGATVEVEAEGDTVENIPVLEVAPTTAIAVIHTVEVVPEVGPEVGQGQDPTLMTVTPAEAAAVAEEVNGDEVKAQTAARRKKTECKTKLKKEQNPTHSFMDSRSPMPKELFWDSFTPQKLRST</sequence>
<feature type="compositionally biased region" description="Basic and acidic residues" evidence="1">
    <location>
        <begin position="468"/>
        <end position="478"/>
    </location>
</feature>
<dbReference type="Gene3D" id="2.40.100.10">
    <property type="entry name" value="Cyclophilin-like"/>
    <property type="match status" value="1"/>
</dbReference>
<dbReference type="GO" id="GO:0016018">
    <property type="term" value="F:cyclosporin A binding"/>
    <property type="evidence" value="ECO:0007669"/>
    <property type="project" value="TreeGrafter"/>
</dbReference>
<feature type="region of interest" description="Disordered" evidence="1">
    <location>
        <begin position="456"/>
        <end position="507"/>
    </location>
</feature>
<dbReference type="InterPro" id="IPR002130">
    <property type="entry name" value="Cyclophilin-type_PPIase_dom"/>
</dbReference>
<dbReference type="GO" id="GO:0006457">
    <property type="term" value="P:protein folding"/>
    <property type="evidence" value="ECO:0007669"/>
    <property type="project" value="TreeGrafter"/>
</dbReference>
<dbReference type="AlphaFoldDB" id="A0AAD8ZXW5"/>
<keyword evidence="4" id="KW-1185">Reference proteome</keyword>
<dbReference type="GO" id="GO:0003755">
    <property type="term" value="F:peptidyl-prolyl cis-trans isomerase activity"/>
    <property type="evidence" value="ECO:0007669"/>
    <property type="project" value="InterPro"/>
</dbReference>
<evidence type="ECO:0000313" key="4">
    <source>
        <dbReference type="Proteomes" id="UP001239994"/>
    </source>
</evidence>
<feature type="non-terminal residue" evidence="3">
    <location>
        <position position="507"/>
    </location>
</feature>